<dbReference type="EMBL" id="JAVRHV010000033">
    <property type="protein sequence ID" value="MDT0554363.1"/>
    <property type="molecule type" value="Genomic_DNA"/>
</dbReference>
<feature type="non-terminal residue" evidence="1">
    <location>
        <position position="1"/>
    </location>
</feature>
<accession>A0ABU2Y836</accession>
<evidence type="ECO:0008006" key="3">
    <source>
        <dbReference type="Google" id="ProtNLM"/>
    </source>
</evidence>
<protein>
    <recommendedName>
        <fullName evidence="3">Flagellin</fullName>
    </recommendedName>
</protein>
<name>A0ABU2Y836_9FLAO</name>
<evidence type="ECO:0000313" key="1">
    <source>
        <dbReference type="EMBL" id="MDT0554363.1"/>
    </source>
</evidence>
<feature type="non-terminal residue" evidence="1">
    <location>
        <position position="80"/>
    </location>
</feature>
<evidence type="ECO:0000313" key="2">
    <source>
        <dbReference type="Proteomes" id="UP001252186"/>
    </source>
</evidence>
<dbReference type="RefSeq" id="WP_311594445.1">
    <property type="nucleotide sequence ID" value="NZ_JAVRHV010000033.1"/>
</dbReference>
<comment type="caution">
    <text evidence="1">The sequence shown here is derived from an EMBL/GenBank/DDBJ whole genome shotgun (WGS) entry which is preliminary data.</text>
</comment>
<proteinExistence type="predicted"/>
<sequence>AIIANTSGTNTGDQDISGIATNAGNISGNEADIIVLDTAIGVIETEQTAQDAAIALNTAKTGITPGQAAIIANTSGTNTG</sequence>
<reference evidence="1 2" key="1">
    <citation type="submission" date="2023-09" db="EMBL/GenBank/DDBJ databases">
        <authorList>
            <person name="Rey-Velasco X."/>
        </authorList>
    </citation>
    <scope>NUCLEOTIDE SEQUENCE [LARGE SCALE GENOMIC DNA]</scope>
    <source>
        <strain evidence="1 2">P050</strain>
    </source>
</reference>
<gene>
    <name evidence="1" type="ORF">RM519_13985</name>
</gene>
<organism evidence="1 2">
    <name type="scientific">Urechidicola vernalis</name>
    <dbReference type="NCBI Taxonomy" id="3075600"/>
    <lineage>
        <taxon>Bacteria</taxon>
        <taxon>Pseudomonadati</taxon>
        <taxon>Bacteroidota</taxon>
        <taxon>Flavobacteriia</taxon>
        <taxon>Flavobacteriales</taxon>
        <taxon>Flavobacteriaceae</taxon>
        <taxon>Urechidicola</taxon>
    </lineage>
</organism>
<keyword evidence="2" id="KW-1185">Reference proteome</keyword>
<dbReference type="Proteomes" id="UP001252186">
    <property type="component" value="Unassembled WGS sequence"/>
</dbReference>